<dbReference type="InterPro" id="IPR032675">
    <property type="entry name" value="LRR_dom_sf"/>
</dbReference>
<dbReference type="SUPFAM" id="SSF52058">
    <property type="entry name" value="L domain-like"/>
    <property type="match status" value="1"/>
</dbReference>
<protein>
    <submittedName>
        <fullName evidence="2">Uncharacterized protein</fullName>
    </submittedName>
</protein>
<dbReference type="Gene3D" id="3.80.10.10">
    <property type="entry name" value="Ribonuclease Inhibitor"/>
    <property type="match status" value="2"/>
</dbReference>
<dbReference type="GeneID" id="138927999"/>
<reference evidence="2" key="2">
    <citation type="submission" date="2025-08" db="UniProtKB">
        <authorList>
            <consortium name="RefSeq"/>
        </authorList>
    </citation>
    <scope>IDENTIFICATION</scope>
    <source>
        <strain evidence="2">14028-0561.14</strain>
        <tissue evidence="2">Whole fly</tissue>
    </source>
</reference>
<accession>A0ABM4GBA0</accession>
<dbReference type="Proteomes" id="UP001652661">
    <property type="component" value="Chromosome 2L"/>
</dbReference>
<sequence>MIQSTILDLNQFCYFALFRQIRLNCEQTNEYQALDDLKYMDLKNFLSSYPPFRRLFYEWDMELSKRLFLLDVSSVANICIDFAELYERLKWFPKKVKKDYWKSLTSAIEENDHLTSVELRYYPKTHYSEHMDIFETVMKQLRAKKTIKTLKFHIAGYTLEDLNGFGNLEELLLDVNIDIEELTECCRKNVGISFLTVCDHQSGGRRLADIVPFCCQIRKFAFKMKYDCDASEYAPLAKMPKLEKLHIWGEHEPGTLQALFGRLANREPMPILSTLFVDDASLVSAETTELARIKSLSKLRYRCAGPQDIGPLAQLTKLKNLDILSQHDFKLIADQICDVLQYSQRPRKVFLPGCLIRYNPAEDALLLALVEDHNAGDYGPLLRLTNLKCFEINGHHKQGSLVELFDELARVEVQSLTIGAMNAFALLDFIRRGFKLSYPDYPLINAQEFVALSRCNSLRSVICGISDTQNIELLAKLSQLRALTITTKPANGSLVKLFRDLGATDFPTLRDFELSSGRIDCQEASALAQIGSLKSVDCNFYDADDLEFFSSLGWTNLETLSISSEIKFHEISDVILKVSQFSGKLFRIHTQDVTMEIDRQQKHLQLRMDYETIYSSKTMLHPLTNLDWPYQ</sequence>
<evidence type="ECO:0000313" key="2">
    <source>
        <dbReference type="RefSeq" id="XP_070139992.1"/>
    </source>
</evidence>
<name>A0ABM4GBA0_DROKI</name>
<keyword evidence="1" id="KW-1185">Reference proteome</keyword>
<proteinExistence type="predicted"/>
<reference evidence="1" key="1">
    <citation type="submission" date="2025-05" db="UniProtKB">
        <authorList>
            <consortium name="RefSeq"/>
        </authorList>
    </citation>
    <scope>NUCLEOTIDE SEQUENCE [LARGE SCALE GENOMIC DNA]</scope>
    <source>
        <strain evidence="1">14028-0561.14</strain>
    </source>
</reference>
<gene>
    <name evidence="2" type="primary">LOC138927999</name>
</gene>
<evidence type="ECO:0000313" key="1">
    <source>
        <dbReference type="Proteomes" id="UP001652661"/>
    </source>
</evidence>
<organism evidence="1 2">
    <name type="scientific">Drosophila kikkawai</name>
    <name type="common">Fruit fly</name>
    <dbReference type="NCBI Taxonomy" id="30033"/>
    <lineage>
        <taxon>Eukaryota</taxon>
        <taxon>Metazoa</taxon>
        <taxon>Ecdysozoa</taxon>
        <taxon>Arthropoda</taxon>
        <taxon>Hexapoda</taxon>
        <taxon>Insecta</taxon>
        <taxon>Pterygota</taxon>
        <taxon>Neoptera</taxon>
        <taxon>Endopterygota</taxon>
        <taxon>Diptera</taxon>
        <taxon>Brachycera</taxon>
        <taxon>Muscomorpha</taxon>
        <taxon>Ephydroidea</taxon>
        <taxon>Drosophilidae</taxon>
        <taxon>Drosophila</taxon>
        <taxon>Sophophora</taxon>
    </lineage>
</organism>
<dbReference type="RefSeq" id="XP_070139992.1">
    <property type="nucleotide sequence ID" value="XM_070283891.1"/>
</dbReference>